<dbReference type="SUPFAM" id="SSF50129">
    <property type="entry name" value="GroES-like"/>
    <property type="match status" value="1"/>
</dbReference>
<dbReference type="SUPFAM" id="SSF51735">
    <property type="entry name" value="NAD(P)-binding Rossmann-fold domains"/>
    <property type="match status" value="1"/>
</dbReference>
<comment type="similarity">
    <text evidence="2">Belongs to the zinc-containing alcohol dehydrogenase family.</text>
</comment>
<dbReference type="Proteomes" id="UP001162030">
    <property type="component" value="Chromosome"/>
</dbReference>
<name>A0ABM9I5G1_9GAMM</name>
<proteinExistence type="inferred from homology"/>
<feature type="domain" description="Quinate/shikimate 5-dehydrogenase/glutamyl-tRNA reductase" evidence="7">
    <location>
        <begin position="154"/>
        <end position="224"/>
    </location>
</feature>
<keyword evidence="5" id="KW-0521">NADP</keyword>
<organism evidence="9 10">
    <name type="scientific">Methylocaldum szegediense</name>
    <dbReference type="NCBI Taxonomy" id="73780"/>
    <lineage>
        <taxon>Bacteria</taxon>
        <taxon>Pseudomonadati</taxon>
        <taxon>Pseudomonadota</taxon>
        <taxon>Gammaproteobacteria</taxon>
        <taxon>Methylococcales</taxon>
        <taxon>Methylococcaceae</taxon>
        <taxon>Methylocaldum</taxon>
    </lineage>
</organism>
<evidence type="ECO:0000256" key="2">
    <source>
        <dbReference type="ARBA" id="ARBA00008072"/>
    </source>
</evidence>
<dbReference type="EMBL" id="OX458333">
    <property type="protein sequence ID" value="CAI8903946.1"/>
    <property type="molecule type" value="Genomic_DNA"/>
</dbReference>
<keyword evidence="10" id="KW-1185">Reference proteome</keyword>
<dbReference type="InterPro" id="IPR006151">
    <property type="entry name" value="Shikm_DH/Glu-tRNA_Rdtase"/>
</dbReference>
<evidence type="ECO:0000256" key="1">
    <source>
        <dbReference type="ARBA" id="ARBA00001947"/>
    </source>
</evidence>
<dbReference type="PANTHER" id="PTHR43350:SF2">
    <property type="entry name" value="GROES-LIKE ZINC-BINDING ALCOHOL DEHYDROGENASE FAMILY PROTEIN"/>
    <property type="match status" value="1"/>
</dbReference>
<evidence type="ECO:0000313" key="10">
    <source>
        <dbReference type="Proteomes" id="UP001162030"/>
    </source>
</evidence>
<dbReference type="Gene3D" id="3.90.180.10">
    <property type="entry name" value="Medium-chain alcohol dehydrogenases, catalytic domain"/>
    <property type="match status" value="1"/>
</dbReference>
<dbReference type="InterPro" id="IPR036291">
    <property type="entry name" value="NAD(P)-bd_dom_sf"/>
</dbReference>
<dbReference type="InterPro" id="IPR013154">
    <property type="entry name" value="ADH-like_N"/>
</dbReference>
<dbReference type="Pfam" id="PF08240">
    <property type="entry name" value="ADH_N"/>
    <property type="match status" value="1"/>
</dbReference>
<dbReference type="CDD" id="cd08242">
    <property type="entry name" value="MDR_like"/>
    <property type="match status" value="1"/>
</dbReference>
<dbReference type="PANTHER" id="PTHR43350">
    <property type="entry name" value="NAD-DEPENDENT ALCOHOL DEHYDROGENASE"/>
    <property type="match status" value="1"/>
</dbReference>
<protein>
    <submittedName>
        <fullName evidence="9">Threonine dehydrogenase-like Zn-dependent dehydrogenase</fullName>
    </submittedName>
</protein>
<feature type="domain" description="Alcohol dehydrogenase-like N-terminal" evidence="8">
    <location>
        <begin position="24"/>
        <end position="128"/>
    </location>
</feature>
<dbReference type="Pfam" id="PF01488">
    <property type="entry name" value="Shikimate_DH"/>
    <property type="match status" value="1"/>
</dbReference>
<accession>A0ABM9I5G1</accession>
<dbReference type="InterPro" id="IPR011032">
    <property type="entry name" value="GroES-like_sf"/>
</dbReference>
<dbReference type="RefSeq" id="WP_026609108.1">
    <property type="nucleotide sequence ID" value="NZ_OX458333.1"/>
</dbReference>
<dbReference type="Gene3D" id="3.40.50.720">
    <property type="entry name" value="NAD(P)-binding Rossmann-like Domain"/>
    <property type="match status" value="1"/>
</dbReference>
<evidence type="ECO:0000259" key="7">
    <source>
        <dbReference type="Pfam" id="PF01488"/>
    </source>
</evidence>
<keyword evidence="4" id="KW-0862">Zinc</keyword>
<keyword evidence="3" id="KW-0479">Metal-binding</keyword>
<comment type="cofactor">
    <cofactor evidence="1">
        <name>Zn(2+)</name>
        <dbReference type="ChEBI" id="CHEBI:29105"/>
    </cofactor>
</comment>
<reference evidence="9 10" key="1">
    <citation type="submission" date="2023-03" db="EMBL/GenBank/DDBJ databases">
        <authorList>
            <person name="Pearce D."/>
        </authorList>
    </citation>
    <scope>NUCLEOTIDE SEQUENCE [LARGE SCALE GENOMIC DNA]</scope>
    <source>
        <strain evidence="9">Msz</strain>
    </source>
</reference>
<evidence type="ECO:0000313" key="9">
    <source>
        <dbReference type="EMBL" id="CAI8903946.1"/>
    </source>
</evidence>
<sequence>MQALWLENGRLSIRDDLPAPVPTAGEALVRLRLAGICGTDLELVRGYYPYTGIPGHEFVGEIVESSDGTPPGCRVVGEINVSCGECETCRRNLPTHCERRSVLGIRDRHGAFAGYLSLPLRNLHRVPDTVPDEAAVFTEPLAAALQIQRQITITGEHRVLLIGAGRLGQLIAQTLALTGCDLHVSARYPRQKALLLNRGIRVIAENEAPARRYDIVIEATGSPSGFELARRAVRPRGTLVLKSTYRDSANVNLSSLVVDEISLIGSRCGPFEAALNLLEQRTVDPVALIDAEFPLARSVEAFDSAAKSGVIKVLIRP</sequence>
<evidence type="ECO:0000256" key="5">
    <source>
        <dbReference type="ARBA" id="ARBA00022857"/>
    </source>
</evidence>
<evidence type="ECO:0000256" key="4">
    <source>
        <dbReference type="ARBA" id="ARBA00022833"/>
    </source>
</evidence>
<keyword evidence="6" id="KW-0560">Oxidoreductase</keyword>
<evidence type="ECO:0000256" key="6">
    <source>
        <dbReference type="ARBA" id="ARBA00023002"/>
    </source>
</evidence>
<gene>
    <name evidence="9" type="ORF">MSZNOR_3503</name>
</gene>
<evidence type="ECO:0000256" key="3">
    <source>
        <dbReference type="ARBA" id="ARBA00022723"/>
    </source>
</evidence>
<evidence type="ECO:0000259" key="8">
    <source>
        <dbReference type="Pfam" id="PF08240"/>
    </source>
</evidence>